<organism evidence="1 2">
    <name type="scientific">Penicillium vulpinum</name>
    <dbReference type="NCBI Taxonomy" id="29845"/>
    <lineage>
        <taxon>Eukaryota</taxon>
        <taxon>Fungi</taxon>
        <taxon>Dikarya</taxon>
        <taxon>Ascomycota</taxon>
        <taxon>Pezizomycotina</taxon>
        <taxon>Eurotiomycetes</taxon>
        <taxon>Eurotiomycetidae</taxon>
        <taxon>Eurotiales</taxon>
        <taxon>Aspergillaceae</taxon>
        <taxon>Penicillium</taxon>
    </lineage>
</organism>
<dbReference type="EMBL" id="MDYP01000026">
    <property type="protein sequence ID" value="OQE05200.1"/>
    <property type="molecule type" value="Genomic_DNA"/>
</dbReference>
<name>A0A1V6RUJ0_9EURO</name>
<protein>
    <submittedName>
        <fullName evidence="1">Uncharacterized protein</fullName>
    </submittedName>
</protein>
<comment type="caution">
    <text evidence="1">The sequence shown here is derived from an EMBL/GenBank/DDBJ whole genome shotgun (WGS) entry which is preliminary data.</text>
</comment>
<accession>A0A1V6RUJ0</accession>
<evidence type="ECO:0000313" key="1">
    <source>
        <dbReference type="EMBL" id="OQE05200.1"/>
    </source>
</evidence>
<evidence type="ECO:0000313" key="2">
    <source>
        <dbReference type="Proteomes" id="UP000191518"/>
    </source>
</evidence>
<dbReference type="AlphaFoldDB" id="A0A1V6RUJ0"/>
<proteinExistence type="predicted"/>
<dbReference type="Proteomes" id="UP000191518">
    <property type="component" value="Unassembled WGS sequence"/>
</dbReference>
<reference evidence="2" key="1">
    <citation type="journal article" date="2017" name="Nat. Microbiol.">
        <title>Global analysis of biosynthetic gene clusters reveals vast potential of secondary metabolite production in Penicillium species.</title>
        <authorList>
            <person name="Nielsen J.C."/>
            <person name="Grijseels S."/>
            <person name="Prigent S."/>
            <person name="Ji B."/>
            <person name="Dainat J."/>
            <person name="Nielsen K.F."/>
            <person name="Frisvad J.C."/>
            <person name="Workman M."/>
            <person name="Nielsen J."/>
        </authorList>
    </citation>
    <scope>NUCLEOTIDE SEQUENCE [LARGE SCALE GENOMIC DNA]</scope>
    <source>
        <strain evidence="2">IBT 29486</strain>
    </source>
</reference>
<keyword evidence="2" id="KW-1185">Reference proteome</keyword>
<gene>
    <name evidence="1" type="ORF">PENVUL_c026G08458</name>
</gene>
<sequence length="115" mass="12722">MSSSTGPGLATTGRLDLPDLASHIPTLVRTTNWTRWRIRFEMVLGHATPIHCALFEGTLGRPIPTAGAAAAELTAEESKPNSADEQFGNNLRLWEQKNMSIRNYLHHTLNSEISR</sequence>